<dbReference type="PANTHER" id="PTHR43542">
    <property type="entry name" value="METHYLTRANSFERASE"/>
    <property type="match status" value="1"/>
</dbReference>
<evidence type="ECO:0000313" key="3">
    <source>
        <dbReference type="EMBL" id="MBE5040350.1"/>
    </source>
</evidence>
<dbReference type="RefSeq" id="WP_264175721.1">
    <property type="nucleotide sequence ID" value="NZ_JADCKB010000014.1"/>
</dbReference>
<dbReference type="Proteomes" id="UP000806542">
    <property type="component" value="Unassembled WGS sequence"/>
</dbReference>
<dbReference type="NCBIfam" id="TIGR00095">
    <property type="entry name" value="16S rRNA (guanine(966)-N(2))-methyltransferase RsmD"/>
    <property type="match status" value="1"/>
</dbReference>
<keyword evidence="2 3" id="KW-0808">Transferase</keyword>
<dbReference type="EC" id="2.1.1.171" evidence="3"/>
<sequence length="178" mass="19581">MRIIAGTRRGLHLKNPDGLDTRPTTDRVKESLFNIIQFHLPVPSVLDLFAGSGALGIEALSRGCEHCVFTEKSRKAAALTQENLCRAGFDGRAEVVVLDALSYLEHCDRRFDLIFLDPPYNKGFLMPVLQRIDQYGLLAPGGILTVETEKAGEVVPDSFFSCKKTAVYGKTVITILQG</sequence>
<dbReference type="SUPFAM" id="SSF53335">
    <property type="entry name" value="S-adenosyl-L-methionine-dependent methyltransferases"/>
    <property type="match status" value="1"/>
</dbReference>
<name>A0A9D5M144_9FIRM</name>
<dbReference type="PROSITE" id="PS00092">
    <property type="entry name" value="N6_MTASE"/>
    <property type="match status" value="1"/>
</dbReference>
<evidence type="ECO:0000256" key="2">
    <source>
        <dbReference type="ARBA" id="ARBA00022679"/>
    </source>
</evidence>
<dbReference type="GO" id="GO:0052913">
    <property type="term" value="F:16S rRNA (guanine(966)-N(2))-methyltransferase activity"/>
    <property type="evidence" value="ECO:0007669"/>
    <property type="project" value="UniProtKB-EC"/>
</dbReference>
<comment type="caution">
    <text evidence="3">The sequence shown here is derived from an EMBL/GenBank/DDBJ whole genome shotgun (WGS) entry which is preliminary data.</text>
</comment>
<reference evidence="3" key="1">
    <citation type="submission" date="2020-10" db="EMBL/GenBank/DDBJ databases">
        <title>ChiBAC.</title>
        <authorList>
            <person name="Zenner C."/>
            <person name="Hitch T.C.A."/>
            <person name="Clavel T."/>
        </authorList>
    </citation>
    <scope>NUCLEOTIDE SEQUENCE</scope>
    <source>
        <strain evidence="3">DSM 107454</strain>
    </source>
</reference>
<dbReference type="AlphaFoldDB" id="A0A9D5M144"/>
<dbReference type="PANTHER" id="PTHR43542:SF1">
    <property type="entry name" value="METHYLTRANSFERASE"/>
    <property type="match status" value="1"/>
</dbReference>
<dbReference type="PIRSF" id="PIRSF004553">
    <property type="entry name" value="CHP00095"/>
    <property type="match status" value="1"/>
</dbReference>
<dbReference type="Pfam" id="PF03602">
    <property type="entry name" value="Cons_hypoth95"/>
    <property type="match status" value="1"/>
</dbReference>
<keyword evidence="4" id="KW-1185">Reference proteome</keyword>
<dbReference type="CDD" id="cd02440">
    <property type="entry name" value="AdoMet_MTases"/>
    <property type="match status" value="1"/>
</dbReference>
<proteinExistence type="predicted"/>
<dbReference type="Gene3D" id="3.40.50.150">
    <property type="entry name" value="Vaccinia Virus protein VP39"/>
    <property type="match status" value="1"/>
</dbReference>
<evidence type="ECO:0000256" key="1">
    <source>
        <dbReference type="ARBA" id="ARBA00022603"/>
    </source>
</evidence>
<gene>
    <name evidence="3" type="primary">rsmD</name>
    <name evidence="3" type="ORF">INF28_07720</name>
</gene>
<dbReference type="InterPro" id="IPR004398">
    <property type="entry name" value="RNA_MeTrfase_RsmD"/>
</dbReference>
<keyword evidence="1 3" id="KW-0489">Methyltransferase</keyword>
<dbReference type="GO" id="GO:0003676">
    <property type="term" value="F:nucleic acid binding"/>
    <property type="evidence" value="ECO:0007669"/>
    <property type="project" value="InterPro"/>
</dbReference>
<evidence type="ECO:0000313" key="4">
    <source>
        <dbReference type="Proteomes" id="UP000806542"/>
    </source>
</evidence>
<accession>A0A9D5M144</accession>
<dbReference type="InterPro" id="IPR002052">
    <property type="entry name" value="DNA_methylase_N6_adenine_CS"/>
</dbReference>
<organism evidence="3 4">
    <name type="scientific">Ructibacterium gallinarum</name>
    <dbReference type="NCBI Taxonomy" id="2779355"/>
    <lineage>
        <taxon>Bacteria</taxon>
        <taxon>Bacillati</taxon>
        <taxon>Bacillota</taxon>
        <taxon>Clostridia</taxon>
        <taxon>Eubacteriales</taxon>
        <taxon>Oscillospiraceae</taxon>
        <taxon>Ructibacterium</taxon>
    </lineage>
</organism>
<dbReference type="InterPro" id="IPR029063">
    <property type="entry name" value="SAM-dependent_MTases_sf"/>
</dbReference>
<protein>
    <submittedName>
        <fullName evidence="3">16S rRNA (Guanine(966)-N(2))-methyltransferase RsmD</fullName>
        <ecNumber evidence="3">2.1.1.171</ecNumber>
    </submittedName>
</protein>
<dbReference type="EMBL" id="JADCKB010000014">
    <property type="protein sequence ID" value="MBE5040350.1"/>
    <property type="molecule type" value="Genomic_DNA"/>
</dbReference>